<proteinExistence type="predicted"/>
<gene>
    <name evidence="2" type="ORF">MNBD_GAMMA12-3049</name>
</gene>
<sequence length="186" mass="21443">MAMDDSNTLSDNVFFEHVMPVRVSVITPPPGASQFVCMNEHNEKGLSQVLALDSFAIELTEDDSDTSAEMSRIERKLDLLMEMVSILFARQDNRPDKKKVTLYSSHIDWVQSEPLVEGCYIELKIWLRPDYPKALQLYVRLQKSLAIEEGYLLTGVYCGLNEMVITQLEKIIFRHHRRVVAQSRHE</sequence>
<reference evidence="2" key="1">
    <citation type="submission" date="2018-06" db="EMBL/GenBank/DDBJ databases">
        <authorList>
            <person name="Zhirakovskaya E."/>
        </authorList>
    </citation>
    <scope>NUCLEOTIDE SEQUENCE</scope>
</reference>
<feature type="domain" description="Cyclic di-GMP receptor atypical PilZ" evidence="1">
    <location>
        <begin position="53"/>
        <end position="184"/>
    </location>
</feature>
<dbReference type="Pfam" id="PF16823">
    <property type="entry name" value="tPilZ"/>
    <property type="match status" value="1"/>
</dbReference>
<evidence type="ECO:0000313" key="2">
    <source>
        <dbReference type="EMBL" id="VAW72094.1"/>
    </source>
</evidence>
<dbReference type="EMBL" id="UOFL01000034">
    <property type="protein sequence ID" value="VAW72094.1"/>
    <property type="molecule type" value="Genomic_DNA"/>
</dbReference>
<dbReference type="AlphaFoldDB" id="A0A3B0YT93"/>
<accession>A0A3B0YT93</accession>
<protein>
    <recommendedName>
        <fullName evidence="1">Cyclic di-GMP receptor atypical PilZ domain-containing protein</fullName>
    </recommendedName>
</protein>
<dbReference type="InterPro" id="IPR031800">
    <property type="entry name" value="PilZ_atypical"/>
</dbReference>
<name>A0A3B0YT93_9ZZZZ</name>
<evidence type="ECO:0000259" key="1">
    <source>
        <dbReference type="Pfam" id="PF16823"/>
    </source>
</evidence>
<organism evidence="2">
    <name type="scientific">hydrothermal vent metagenome</name>
    <dbReference type="NCBI Taxonomy" id="652676"/>
    <lineage>
        <taxon>unclassified sequences</taxon>
        <taxon>metagenomes</taxon>
        <taxon>ecological metagenomes</taxon>
    </lineage>
</organism>